<dbReference type="AlphaFoldDB" id="A0A5B0N3P8"/>
<gene>
    <name evidence="2" type="ORF">PGT21_027024</name>
</gene>
<comment type="caution">
    <text evidence="2">The sequence shown here is derived from an EMBL/GenBank/DDBJ whole genome shotgun (WGS) entry which is preliminary data.</text>
</comment>
<keyword evidence="3" id="KW-1185">Reference proteome</keyword>
<accession>A0A5B0N3P8</accession>
<reference evidence="2 3" key="1">
    <citation type="submission" date="2019-05" db="EMBL/GenBank/DDBJ databases">
        <title>Emergence of the Ug99 lineage of the wheat stem rust pathogen through somatic hybridization.</title>
        <authorList>
            <person name="Li F."/>
            <person name="Upadhyaya N.M."/>
            <person name="Sperschneider J."/>
            <person name="Matny O."/>
            <person name="Nguyen-Phuc H."/>
            <person name="Mago R."/>
            <person name="Raley C."/>
            <person name="Miller M.E."/>
            <person name="Silverstein K.A.T."/>
            <person name="Henningsen E."/>
            <person name="Hirsch C.D."/>
            <person name="Visser B."/>
            <person name="Pretorius Z.A."/>
            <person name="Steffenson B.J."/>
            <person name="Schwessinger B."/>
            <person name="Dodds P.N."/>
            <person name="Figueroa M."/>
        </authorList>
    </citation>
    <scope>NUCLEOTIDE SEQUENCE [LARGE SCALE GENOMIC DNA]</scope>
    <source>
        <strain evidence="2">21-0</strain>
    </source>
</reference>
<feature type="compositionally biased region" description="Low complexity" evidence="1">
    <location>
        <begin position="25"/>
        <end position="35"/>
    </location>
</feature>
<proteinExistence type="predicted"/>
<sequence>MPSSIQPRPTKQPLGLLNPNSTITSHLPPSSLKPPHSTRKPKSFEPLKRVLPISTDGSDPEQSETEPERSTSRNQKEARTQNDRSNPTIPSQLNNELSTTETGPTAC</sequence>
<protein>
    <submittedName>
        <fullName evidence="2">Uncharacterized protein</fullName>
    </submittedName>
</protein>
<feature type="compositionally biased region" description="Basic and acidic residues" evidence="1">
    <location>
        <begin position="66"/>
        <end position="82"/>
    </location>
</feature>
<organism evidence="2 3">
    <name type="scientific">Puccinia graminis f. sp. tritici</name>
    <dbReference type="NCBI Taxonomy" id="56615"/>
    <lineage>
        <taxon>Eukaryota</taxon>
        <taxon>Fungi</taxon>
        <taxon>Dikarya</taxon>
        <taxon>Basidiomycota</taxon>
        <taxon>Pucciniomycotina</taxon>
        <taxon>Pucciniomycetes</taxon>
        <taxon>Pucciniales</taxon>
        <taxon>Pucciniaceae</taxon>
        <taxon>Puccinia</taxon>
    </lineage>
</organism>
<dbReference type="Proteomes" id="UP000324748">
    <property type="component" value="Unassembled WGS sequence"/>
</dbReference>
<name>A0A5B0N3P8_PUCGR</name>
<dbReference type="EMBL" id="VSWC01000119">
    <property type="protein sequence ID" value="KAA1083176.1"/>
    <property type="molecule type" value="Genomic_DNA"/>
</dbReference>
<evidence type="ECO:0000313" key="2">
    <source>
        <dbReference type="EMBL" id="KAA1083176.1"/>
    </source>
</evidence>
<feature type="compositionally biased region" description="Polar residues" evidence="1">
    <location>
        <begin position="83"/>
        <end position="107"/>
    </location>
</feature>
<evidence type="ECO:0000256" key="1">
    <source>
        <dbReference type="SAM" id="MobiDB-lite"/>
    </source>
</evidence>
<feature type="region of interest" description="Disordered" evidence="1">
    <location>
        <begin position="1"/>
        <end position="107"/>
    </location>
</feature>
<evidence type="ECO:0000313" key="3">
    <source>
        <dbReference type="Proteomes" id="UP000324748"/>
    </source>
</evidence>